<feature type="domain" description="PiggyBac transposable element-derived protein" evidence="2">
    <location>
        <begin position="141"/>
        <end position="496"/>
    </location>
</feature>
<comment type="caution">
    <text evidence="3">The sequence shown here is derived from an EMBL/GenBank/DDBJ whole genome shotgun (WGS) entry which is preliminary data.</text>
</comment>
<evidence type="ECO:0000259" key="2">
    <source>
        <dbReference type="Pfam" id="PF13843"/>
    </source>
</evidence>
<reference evidence="3" key="1">
    <citation type="journal article" date="2023" name="G3 (Bethesda)">
        <title>A reference genome for the long-term kleptoplast-retaining sea slug Elysia crispata morphotype clarki.</title>
        <authorList>
            <person name="Eastman K.E."/>
            <person name="Pendleton A.L."/>
            <person name="Shaikh M.A."/>
            <person name="Suttiyut T."/>
            <person name="Ogas R."/>
            <person name="Tomko P."/>
            <person name="Gavelis G."/>
            <person name="Widhalm J.R."/>
            <person name="Wisecaver J.H."/>
        </authorList>
    </citation>
    <scope>NUCLEOTIDE SEQUENCE</scope>
    <source>
        <strain evidence="3">ECLA1</strain>
    </source>
</reference>
<dbReference type="PANTHER" id="PTHR47272:SF1">
    <property type="entry name" value="PIGGYBAC TRANSPOSABLE ELEMENT-DERIVED PROTEIN 3-LIKE"/>
    <property type="match status" value="1"/>
</dbReference>
<gene>
    <name evidence="3" type="ORF">RRG08_010777</name>
</gene>
<name>A0AAE1A981_9GAST</name>
<organism evidence="3 4">
    <name type="scientific">Elysia crispata</name>
    <name type="common">lettuce slug</name>
    <dbReference type="NCBI Taxonomy" id="231223"/>
    <lineage>
        <taxon>Eukaryota</taxon>
        <taxon>Metazoa</taxon>
        <taxon>Spiralia</taxon>
        <taxon>Lophotrochozoa</taxon>
        <taxon>Mollusca</taxon>
        <taxon>Gastropoda</taxon>
        <taxon>Heterobranchia</taxon>
        <taxon>Euthyneura</taxon>
        <taxon>Panpulmonata</taxon>
        <taxon>Sacoglossa</taxon>
        <taxon>Placobranchoidea</taxon>
        <taxon>Plakobranchidae</taxon>
        <taxon>Elysia</taxon>
    </lineage>
</organism>
<accession>A0AAE1A981</accession>
<protein>
    <recommendedName>
        <fullName evidence="2">PiggyBac transposable element-derived protein domain-containing protein</fullName>
    </recommendedName>
</protein>
<proteinExistence type="predicted"/>
<evidence type="ECO:0000256" key="1">
    <source>
        <dbReference type="SAM" id="MobiDB-lite"/>
    </source>
</evidence>
<dbReference type="Pfam" id="PF13843">
    <property type="entry name" value="DDE_Tnp_1_7"/>
    <property type="match status" value="1"/>
</dbReference>
<evidence type="ECO:0000313" key="3">
    <source>
        <dbReference type="EMBL" id="KAK3783650.1"/>
    </source>
</evidence>
<dbReference type="InterPro" id="IPR029526">
    <property type="entry name" value="PGBD"/>
</dbReference>
<dbReference type="EMBL" id="JAWDGP010002374">
    <property type="protein sequence ID" value="KAK3783650.1"/>
    <property type="molecule type" value="Genomic_DNA"/>
</dbReference>
<feature type="region of interest" description="Disordered" evidence="1">
    <location>
        <begin position="16"/>
        <end position="77"/>
    </location>
</feature>
<sequence length="615" mass="71256">MVLAFYAAEEGVLNMDSDSEIEDAISNVDPNESDFLSSGDEYQPSPESDSDNSDQGRPTKPKKRKRTPKRRKDRCTFIDSEDDDVPLARIRDILKRGENAQLDDDVYQAMEEPMWVRDMPLAMFDTDFTGELEAPLKTMKTPFEFFKEIITDEMLDRVETESNNYAMIKTGKELKSTRKEIETFIGLYLRMGLMKAHCTRAYWAQKTRYPPVADWMTRNRFELIARTLHFTDNNQPDDNNRVWKIQPWLTSLQGNLGKLCPTETQSVDEIMIAFKGRCKVKQYIRNKPHKWGIKMWARCSKDGVLHQFEVYQGAKSEHNNSHLGMAGNVVMDMTSLLQEGKSYKIFADNLFSSINLVKSLRERGMHYVGTVRENRLKGCSLRPEKDMRKEPRGAMDSCLDVDSNILAVRWYDNKKVDVVSSYVGTEPVTKVTRFDRKAKKMIEVPCPAVVVTYNQNMGGVDLLDSLTALYKAKTKTRRWYLYIFYHTINMAVVTSWLRYRRQCHLLKVPHKKLSDFQADIADSLVNCMRKPGRPSLEASRPLTQASTPRAASFYPPTADVRLDMFAHMPQYGDRQWCKHPNCKQKTFIFCSKCKAHLCINKDRNCFEDYHINKHI</sequence>
<dbReference type="AlphaFoldDB" id="A0AAE1A981"/>
<dbReference type="Proteomes" id="UP001283361">
    <property type="component" value="Unassembled WGS sequence"/>
</dbReference>
<dbReference type="PANTHER" id="PTHR47272">
    <property type="entry name" value="DDE_TNP_1_7 DOMAIN-CONTAINING PROTEIN"/>
    <property type="match status" value="1"/>
</dbReference>
<feature type="compositionally biased region" description="Basic residues" evidence="1">
    <location>
        <begin position="59"/>
        <end position="73"/>
    </location>
</feature>
<keyword evidence="4" id="KW-1185">Reference proteome</keyword>
<evidence type="ECO:0000313" key="4">
    <source>
        <dbReference type="Proteomes" id="UP001283361"/>
    </source>
</evidence>